<reference evidence="1 2" key="1">
    <citation type="submission" date="2016-07" db="EMBL/GenBank/DDBJ databases">
        <title>Complete genome sequence of Bradyrhizobium icense LMTR 13T, a potential inoculant strain isolated from lima bean (Phaseolus lunatus) in Peru.</title>
        <authorList>
            <person name="Ormeno-Orrillo E."/>
            <person name="Duran D."/>
            <person name="Rogel M.A."/>
            <person name="Rey L."/>
            <person name="Imperial J."/>
            <person name="Ruiz-Argueso T."/>
            <person name="Martinez-Romero E."/>
        </authorList>
    </citation>
    <scope>NUCLEOTIDE SEQUENCE [LARGE SCALE GENOMIC DNA]</scope>
    <source>
        <strain evidence="1 2">LMTR 13</strain>
    </source>
</reference>
<keyword evidence="2" id="KW-1185">Reference proteome</keyword>
<gene>
    <name evidence="1" type="ORF">LMTR13_33010</name>
</gene>
<dbReference type="InterPro" id="IPR007475">
    <property type="entry name" value="UbiK"/>
</dbReference>
<dbReference type="AlphaFoldDB" id="A0A1B1UN40"/>
<accession>A0A1B1UN40</accession>
<dbReference type="OrthoDB" id="7392124at2"/>
<evidence type="ECO:0008006" key="3">
    <source>
        <dbReference type="Google" id="ProtNLM"/>
    </source>
</evidence>
<protein>
    <recommendedName>
        <fullName evidence="3">Accessory factor UbiK family protein</fullName>
    </recommendedName>
</protein>
<dbReference type="STRING" id="1274631.LMTR13_33010"/>
<sequence length="93" mass="10261">MTQTSNRFFDEIGRLMNDAAGAAQGVKREVDTVMRNQAERILRDLDVVKREEFDVVKDMARLAREENEALKSRIAVLEAKLGIAPAAGSLADG</sequence>
<dbReference type="KEGG" id="bic:LMTR13_33010"/>
<dbReference type="Pfam" id="PF04380">
    <property type="entry name" value="BMFP"/>
    <property type="match status" value="1"/>
</dbReference>
<dbReference type="RefSeq" id="WP_065731403.1">
    <property type="nucleotide sequence ID" value="NZ_CP016428.1"/>
</dbReference>
<dbReference type="EMBL" id="CP016428">
    <property type="protein sequence ID" value="ANW04249.1"/>
    <property type="molecule type" value="Genomic_DNA"/>
</dbReference>
<name>A0A1B1UN40_9BRAD</name>
<organism evidence="1 2">
    <name type="scientific">Bradyrhizobium icense</name>
    <dbReference type="NCBI Taxonomy" id="1274631"/>
    <lineage>
        <taxon>Bacteria</taxon>
        <taxon>Pseudomonadati</taxon>
        <taxon>Pseudomonadota</taxon>
        <taxon>Alphaproteobacteria</taxon>
        <taxon>Hyphomicrobiales</taxon>
        <taxon>Nitrobacteraceae</taxon>
        <taxon>Bradyrhizobium</taxon>
    </lineage>
</organism>
<evidence type="ECO:0000313" key="1">
    <source>
        <dbReference type="EMBL" id="ANW04249.1"/>
    </source>
</evidence>
<proteinExistence type="predicted"/>
<evidence type="ECO:0000313" key="2">
    <source>
        <dbReference type="Proteomes" id="UP000092839"/>
    </source>
</evidence>
<dbReference type="Proteomes" id="UP000092839">
    <property type="component" value="Chromosome"/>
</dbReference>